<keyword evidence="4" id="KW-0028">Amino-acid biosynthesis</keyword>
<dbReference type="InterPro" id="IPR006264">
    <property type="entry name" value="EPSP_synthase"/>
</dbReference>
<feature type="domain" description="Enolpyruvate transferase" evidence="9">
    <location>
        <begin position="77"/>
        <end position="406"/>
    </location>
</feature>
<evidence type="ECO:0000256" key="2">
    <source>
        <dbReference type="ARBA" id="ARBA00009948"/>
    </source>
</evidence>
<dbReference type="Proteomes" id="UP000199452">
    <property type="component" value="Unassembled WGS sequence"/>
</dbReference>
<dbReference type="OrthoDB" id="9809920at2"/>
<evidence type="ECO:0000259" key="9">
    <source>
        <dbReference type="Pfam" id="PF00275"/>
    </source>
</evidence>
<evidence type="ECO:0000313" key="10">
    <source>
        <dbReference type="EMBL" id="SDD10608.1"/>
    </source>
</evidence>
<sequence>MLKYKVTRELDALLGEISLTASKRINNKVLTIKAIHRNSANAKKEDGLEPAIKGPTSFDKEILSEGSRIAHIKQRVALRFIGQYLAIYKGEWIIAASEKMQTEPIREIVEVLAATGANISFVEVSGSSPVRIIGKNITGTISRIDATISSDHISASLVLSPNLSEAASTKITTAYSSSPYIIQNIKLLQHMGVNPHWGNDDVLIENIYNDGSHVAFEGDWGNASYWYQMLTLSSSKELTIRGLKYDTFQEDSVIKELFEGLGIKTTAQGEDIVLTKTKRTAKHFNYDFSNNYNLIPCFTVTCALLGVPFKIKGVNLGGRAPERAQMLRECLAQLGATLKTKAENNAETVSFDGHLDMPEKGKELFIPAHLDHRLAMAFTPAALFGYNVIVENPTQVNTTYPSYWDDIKKLGFSITPEA</sequence>
<dbReference type="PIRSF" id="PIRSF000505">
    <property type="entry name" value="EPSPS"/>
    <property type="match status" value="1"/>
</dbReference>
<dbReference type="EMBL" id="FMYP01000085">
    <property type="protein sequence ID" value="SDD10608.1"/>
    <property type="molecule type" value="Genomic_DNA"/>
</dbReference>
<accession>A0A1G6S196</accession>
<dbReference type="AlphaFoldDB" id="A0A1G6S196"/>
<comment type="similarity">
    <text evidence="2">Belongs to the EPSP synthase family.</text>
</comment>
<evidence type="ECO:0000256" key="6">
    <source>
        <dbReference type="ARBA" id="ARBA00023141"/>
    </source>
</evidence>
<dbReference type="STRING" id="1640674.SAMN05216323_10855"/>
<evidence type="ECO:0000256" key="4">
    <source>
        <dbReference type="ARBA" id="ARBA00022605"/>
    </source>
</evidence>
<dbReference type="Gene3D" id="3.65.10.10">
    <property type="entry name" value="Enolpyruvate transferase domain"/>
    <property type="match status" value="2"/>
</dbReference>
<evidence type="ECO:0000256" key="3">
    <source>
        <dbReference type="ARBA" id="ARBA00012450"/>
    </source>
</evidence>
<dbReference type="GO" id="GO:0009423">
    <property type="term" value="P:chorismate biosynthetic process"/>
    <property type="evidence" value="ECO:0007669"/>
    <property type="project" value="UniProtKB-UniPathway"/>
</dbReference>
<dbReference type="GO" id="GO:0003866">
    <property type="term" value="F:3-phosphoshikimate 1-carboxyvinyltransferase activity"/>
    <property type="evidence" value="ECO:0007669"/>
    <property type="project" value="UniProtKB-EC"/>
</dbReference>
<dbReference type="InterPro" id="IPR013792">
    <property type="entry name" value="RNA3'P_cycl/enolpyr_Trfase_a/b"/>
</dbReference>
<comment type="pathway">
    <text evidence="1">Metabolic intermediate biosynthesis; chorismate biosynthesis; chorismate from D-erythrose 4-phosphate and phosphoenolpyruvate: step 6/7.</text>
</comment>
<gene>
    <name evidence="10" type="ORF">SAMN05216323_10855</name>
</gene>
<evidence type="ECO:0000256" key="5">
    <source>
        <dbReference type="ARBA" id="ARBA00022679"/>
    </source>
</evidence>
<organism evidence="10 11">
    <name type="scientific">Williamwhitmania taraxaci</name>
    <dbReference type="NCBI Taxonomy" id="1640674"/>
    <lineage>
        <taxon>Bacteria</taxon>
        <taxon>Pseudomonadati</taxon>
        <taxon>Bacteroidota</taxon>
        <taxon>Bacteroidia</taxon>
        <taxon>Bacteroidales</taxon>
        <taxon>Williamwhitmaniaceae</taxon>
        <taxon>Williamwhitmania</taxon>
    </lineage>
</organism>
<evidence type="ECO:0000256" key="1">
    <source>
        <dbReference type="ARBA" id="ARBA00004811"/>
    </source>
</evidence>
<comment type="catalytic activity">
    <reaction evidence="8">
        <text>3-phosphoshikimate + phosphoenolpyruvate = 5-O-(1-carboxyvinyl)-3-phosphoshikimate + phosphate</text>
        <dbReference type="Rhea" id="RHEA:21256"/>
        <dbReference type="ChEBI" id="CHEBI:43474"/>
        <dbReference type="ChEBI" id="CHEBI:57701"/>
        <dbReference type="ChEBI" id="CHEBI:58702"/>
        <dbReference type="ChEBI" id="CHEBI:145989"/>
        <dbReference type="EC" id="2.5.1.19"/>
    </reaction>
    <physiologicalReaction direction="left-to-right" evidence="8">
        <dbReference type="Rhea" id="RHEA:21257"/>
    </physiologicalReaction>
</comment>
<keyword evidence="5 10" id="KW-0808">Transferase</keyword>
<evidence type="ECO:0000313" key="11">
    <source>
        <dbReference type="Proteomes" id="UP000199452"/>
    </source>
</evidence>
<dbReference type="PANTHER" id="PTHR21090">
    <property type="entry name" value="AROM/DEHYDROQUINATE SYNTHASE"/>
    <property type="match status" value="1"/>
</dbReference>
<dbReference type="Pfam" id="PF00275">
    <property type="entry name" value="EPSP_synthase"/>
    <property type="match status" value="1"/>
</dbReference>
<dbReference type="SUPFAM" id="SSF55205">
    <property type="entry name" value="EPT/RTPC-like"/>
    <property type="match status" value="1"/>
</dbReference>
<dbReference type="PANTHER" id="PTHR21090:SF5">
    <property type="entry name" value="PENTAFUNCTIONAL AROM POLYPEPTIDE"/>
    <property type="match status" value="1"/>
</dbReference>
<keyword evidence="11" id="KW-1185">Reference proteome</keyword>
<dbReference type="GO" id="GO:0009073">
    <property type="term" value="P:aromatic amino acid family biosynthetic process"/>
    <property type="evidence" value="ECO:0007669"/>
    <property type="project" value="UniProtKB-KW"/>
</dbReference>
<dbReference type="InterPro" id="IPR001986">
    <property type="entry name" value="Enolpyruvate_Tfrase_dom"/>
</dbReference>
<dbReference type="UniPathway" id="UPA00053">
    <property type="reaction ID" value="UER00089"/>
</dbReference>
<name>A0A1G6S196_9BACT</name>
<dbReference type="RefSeq" id="WP_092440669.1">
    <property type="nucleotide sequence ID" value="NZ_FMYP01000085.1"/>
</dbReference>
<dbReference type="EC" id="2.5.1.19" evidence="3"/>
<reference evidence="10 11" key="1">
    <citation type="submission" date="2016-09" db="EMBL/GenBank/DDBJ databases">
        <authorList>
            <person name="Capua I."/>
            <person name="De Benedictis P."/>
            <person name="Joannis T."/>
            <person name="Lombin L.H."/>
            <person name="Cattoli G."/>
        </authorList>
    </citation>
    <scope>NUCLEOTIDE SEQUENCE [LARGE SCALE GENOMIC DNA]</scope>
    <source>
        <strain evidence="10 11">A7P-90m</strain>
    </source>
</reference>
<proteinExistence type="inferred from homology"/>
<dbReference type="GO" id="GO:0008652">
    <property type="term" value="P:amino acid biosynthetic process"/>
    <property type="evidence" value="ECO:0007669"/>
    <property type="project" value="UniProtKB-KW"/>
</dbReference>
<evidence type="ECO:0000256" key="7">
    <source>
        <dbReference type="ARBA" id="ARBA00030046"/>
    </source>
</evidence>
<keyword evidence="6" id="KW-0057">Aromatic amino acid biosynthesis</keyword>
<protein>
    <recommendedName>
        <fullName evidence="3">3-phosphoshikimate 1-carboxyvinyltransferase</fullName>
        <ecNumber evidence="3">2.5.1.19</ecNumber>
    </recommendedName>
    <alternativeName>
        <fullName evidence="7">5-enolpyruvylshikimate-3-phosphate synthase</fullName>
    </alternativeName>
</protein>
<evidence type="ECO:0000256" key="8">
    <source>
        <dbReference type="ARBA" id="ARBA00044633"/>
    </source>
</evidence>
<dbReference type="InterPro" id="IPR036968">
    <property type="entry name" value="Enolpyruvate_Tfrase_sf"/>
</dbReference>